<comment type="caution">
    <text evidence="7">The sequence shown here is derived from an EMBL/GenBank/DDBJ whole genome shotgun (WGS) entry which is preliminary data.</text>
</comment>
<feature type="region of interest" description="Disordered" evidence="4">
    <location>
        <begin position="50"/>
        <end position="72"/>
    </location>
</feature>
<feature type="domain" description="Core-binding (CB)" evidence="6">
    <location>
        <begin position="91"/>
        <end position="169"/>
    </location>
</feature>
<dbReference type="InterPro" id="IPR002104">
    <property type="entry name" value="Integrase_catalytic"/>
</dbReference>
<dbReference type="PROSITE" id="PS51900">
    <property type="entry name" value="CB"/>
    <property type="match status" value="1"/>
</dbReference>
<evidence type="ECO:0000256" key="1">
    <source>
        <dbReference type="ARBA" id="ARBA00023125"/>
    </source>
</evidence>
<dbReference type="InterPro" id="IPR013762">
    <property type="entry name" value="Integrase-like_cat_sf"/>
</dbReference>
<evidence type="ECO:0000313" key="7">
    <source>
        <dbReference type="EMBL" id="GAA5132467.1"/>
    </source>
</evidence>
<dbReference type="Pfam" id="PF00589">
    <property type="entry name" value="Phage_integrase"/>
    <property type="match status" value="1"/>
</dbReference>
<evidence type="ECO:0000313" key="8">
    <source>
        <dbReference type="Proteomes" id="UP001500804"/>
    </source>
</evidence>
<reference evidence="8" key="1">
    <citation type="journal article" date="2019" name="Int. J. Syst. Evol. Microbiol.">
        <title>The Global Catalogue of Microorganisms (GCM) 10K type strain sequencing project: providing services to taxonomists for standard genome sequencing and annotation.</title>
        <authorList>
            <consortium name="The Broad Institute Genomics Platform"/>
            <consortium name="The Broad Institute Genome Sequencing Center for Infectious Disease"/>
            <person name="Wu L."/>
            <person name="Ma J."/>
        </authorList>
    </citation>
    <scope>NUCLEOTIDE SEQUENCE [LARGE SCALE GENOMIC DNA]</scope>
    <source>
        <strain evidence="8">JCM 18302</strain>
    </source>
</reference>
<dbReference type="CDD" id="cd01189">
    <property type="entry name" value="INT_ICEBs1_C_like"/>
    <property type="match status" value="1"/>
</dbReference>
<dbReference type="Proteomes" id="UP001500804">
    <property type="component" value="Unassembled WGS sequence"/>
</dbReference>
<evidence type="ECO:0000256" key="2">
    <source>
        <dbReference type="ARBA" id="ARBA00023172"/>
    </source>
</evidence>
<dbReference type="InterPro" id="IPR011010">
    <property type="entry name" value="DNA_brk_join_enz"/>
</dbReference>
<feature type="domain" description="Tyr recombinase" evidence="5">
    <location>
        <begin position="231"/>
        <end position="428"/>
    </location>
</feature>
<keyword evidence="1 3" id="KW-0238">DNA-binding</keyword>
<organism evidence="7 8">
    <name type="scientific">Pseudonocardia adelaidensis</name>
    <dbReference type="NCBI Taxonomy" id="648754"/>
    <lineage>
        <taxon>Bacteria</taxon>
        <taxon>Bacillati</taxon>
        <taxon>Actinomycetota</taxon>
        <taxon>Actinomycetes</taxon>
        <taxon>Pseudonocardiales</taxon>
        <taxon>Pseudonocardiaceae</taxon>
        <taxon>Pseudonocardia</taxon>
    </lineage>
</organism>
<dbReference type="InterPro" id="IPR044068">
    <property type="entry name" value="CB"/>
</dbReference>
<dbReference type="SUPFAM" id="SSF56349">
    <property type="entry name" value="DNA breaking-rejoining enzymes"/>
    <property type="match status" value="2"/>
</dbReference>
<evidence type="ECO:0000259" key="5">
    <source>
        <dbReference type="PROSITE" id="PS51898"/>
    </source>
</evidence>
<evidence type="ECO:0000256" key="3">
    <source>
        <dbReference type="PROSITE-ProRule" id="PRU01248"/>
    </source>
</evidence>
<keyword evidence="8" id="KW-1185">Reference proteome</keyword>
<dbReference type="Gene3D" id="1.10.150.130">
    <property type="match status" value="1"/>
</dbReference>
<accession>A0ABP9NRD0</accession>
<evidence type="ECO:0000259" key="6">
    <source>
        <dbReference type="PROSITE" id="PS51900"/>
    </source>
</evidence>
<sequence>MSRGGISKRCGCTEVVDGKRRQLGARCPKLRRSDGSWNPRHGTWAFTTTVRGKGGKPEPIRRSGFASQTEAQRELDKIRDKARRGVVVTDVTVGAYLEEWLGTKSDIAAGTVRSYAAHIRNYHAPHLGHLRMDDLRVAHVAEMLAEVPFSDATRQRVRATLRSALNDAIREGLLMVNPAALVKLPAGKRPKALVWTAERVQRWRQANELLAACEPDAPEREQLELAAQPPSPVMVWTPAQLGQFLDAAHDDRLYAMWHLIAHRGLRRGEACGVEWSDVDLTAGTVAVRRQLVQLGWEVAETRPKSEAGERTVALDAGTVAALQAHRKRQMEDRLAWGPAWVETGKVFVRENGETLHPARVTDWFHAIAEAAGLPPIRLHDLRHGAASLMLAAGVDMKVVQETLGHSSSAITSDTYTSVYPKVAAAAAEAAAALVPRQATGTGMHTPRTYPASAGQTRTGNAWSEGGPPGDRTLNPRIKSPLLCRLS</sequence>
<dbReference type="EMBL" id="BAABJO010000025">
    <property type="protein sequence ID" value="GAA5132467.1"/>
    <property type="molecule type" value="Genomic_DNA"/>
</dbReference>
<feature type="region of interest" description="Disordered" evidence="4">
    <location>
        <begin position="438"/>
        <end position="486"/>
    </location>
</feature>
<gene>
    <name evidence="7" type="ORF">GCM10023320_57080</name>
</gene>
<name>A0ABP9NRD0_9PSEU</name>
<dbReference type="PANTHER" id="PTHR30349:SF91">
    <property type="entry name" value="INTA PROTEIN"/>
    <property type="match status" value="1"/>
</dbReference>
<dbReference type="InterPro" id="IPR010998">
    <property type="entry name" value="Integrase_recombinase_N"/>
</dbReference>
<dbReference type="PANTHER" id="PTHR30349">
    <property type="entry name" value="PHAGE INTEGRASE-RELATED"/>
    <property type="match status" value="1"/>
</dbReference>
<evidence type="ECO:0000256" key="4">
    <source>
        <dbReference type="SAM" id="MobiDB-lite"/>
    </source>
</evidence>
<protein>
    <submittedName>
        <fullName evidence="7">Tyrosine-type recombinase/integrase</fullName>
    </submittedName>
</protein>
<dbReference type="Gene3D" id="1.10.443.10">
    <property type="entry name" value="Intergrase catalytic core"/>
    <property type="match status" value="1"/>
</dbReference>
<dbReference type="InterPro" id="IPR050090">
    <property type="entry name" value="Tyrosine_recombinase_XerCD"/>
</dbReference>
<proteinExistence type="predicted"/>
<keyword evidence="2" id="KW-0233">DNA recombination</keyword>
<dbReference type="PROSITE" id="PS51898">
    <property type="entry name" value="TYR_RECOMBINASE"/>
    <property type="match status" value="1"/>
</dbReference>